<comment type="similarity">
    <text evidence="2">Belongs to the class-I pyridine nucleotide-disulfide oxidoreductase family.</text>
</comment>
<proteinExistence type="inferred from homology"/>
<dbReference type="Pfam" id="PF07992">
    <property type="entry name" value="Pyr_redox_2"/>
    <property type="match status" value="1"/>
</dbReference>
<dbReference type="Pfam" id="PF02852">
    <property type="entry name" value="Pyr_redox_dim"/>
    <property type="match status" value="1"/>
</dbReference>
<evidence type="ECO:0000256" key="3">
    <source>
        <dbReference type="ARBA" id="ARBA00022630"/>
    </source>
</evidence>
<dbReference type="PRINTS" id="PR00411">
    <property type="entry name" value="PNDRDTASEI"/>
</dbReference>
<evidence type="ECO:0000256" key="1">
    <source>
        <dbReference type="ARBA" id="ARBA00001974"/>
    </source>
</evidence>
<dbReference type="InterPro" id="IPR004099">
    <property type="entry name" value="Pyr_nucl-diS_OxRdtase_dimer"/>
</dbReference>
<evidence type="ECO:0000259" key="6">
    <source>
        <dbReference type="Pfam" id="PF07992"/>
    </source>
</evidence>
<evidence type="ECO:0000313" key="8">
    <source>
        <dbReference type="Proteomes" id="UP001589585"/>
    </source>
</evidence>
<dbReference type="Proteomes" id="UP001589585">
    <property type="component" value="Unassembled WGS sequence"/>
</dbReference>
<evidence type="ECO:0000256" key="2">
    <source>
        <dbReference type="ARBA" id="ARBA00007532"/>
    </source>
</evidence>
<gene>
    <name evidence="7" type="ORF">ACFFU9_03570</name>
</gene>
<dbReference type="PANTHER" id="PTHR43014">
    <property type="entry name" value="MERCURIC REDUCTASE"/>
    <property type="match status" value="1"/>
</dbReference>
<dbReference type="InterPro" id="IPR001100">
    <property type="entry name" value="Pyr_nuc-diS_OxRdtase"/>
</dbReference>
<dbReference type="InterPro" id="IPR016156">
    <property type="entry name" value="FAD/NAD-linked_Rdtase_dimer_sf"/>
</dbReference>
<keyword evidence="7" id="KW-0560">Oxidoreductase</keyword>
<reference evidence="7 8" key="1">
    <citation type="submission" date="2024-09" db="EMBL/GenBank/DDBJ databases">
        <authorList>
            <person name="Sun Q."/>
            <person name="Mori K."/>
        </authorList>
    </citation>
    <scope>NUCLEOTIDE SEQUENCE [LARGE SCALE GENOMIC DNA]</scope>
    <source>
        <strain evidence="7 8">CECT 8622</strain>
    </source>
</reference>
<feature type="domain" description="Pyridine nucleotide-disulphide oxidoreductase dimerisation" evidence="5">
    <location>
        <begin position="341"/>
        <end position="448"/>
    </location>
</feature>
<dbReference type="InterPro" id="IPR036188">
    <property type="entry name" value="FAD/NAD-bd_sf"/>
</dbReference>
<dbReference type="EMBL" id="JBHMFC010000010">
    <property type="protein sequence ID" value="MFB9055812.1"/>
    <property type="molecule type" value="Genomic_DNA"/>
</dbReference>
<comment type="cofactor">
    <cofactor evidence="1">
        <name>FAD</name>
        <dbReference type="ChEBI" id="CHEBI:57692"/>
    </cofactor>
</comment>
<dbReference type="EC" id="1.-.-.-" evidence="7"/>
<evidence type="ECO:0000259" key="5">
    <source>
        <dbReference type="Pfam" id="PF02852"/>
    </source>
</evidence>
<dbReference type="GO" id="GO:0016491">
    <property type="term" value="F:oxidoreductase activity"/>
    <property type="evidence" value="ECO:0007669"/>
    <property type="project" value="UniProtKB-KW"/>
</dbReference>
<name>A0ABV5F8P9_9FLAO</name>
<dbReference type="Gene3D" id="3.30.390.30">
    <property type="match status" value="1"/>
</dbReference>
<dbReference type="PANTHER" id="PTHR43014:SF5">
    <property type="entry name" value="GLUTATHIONE REDUCTASE (NADPH)"/>
    <property type="match status" value="1"/>
</dbReference>
<dbReference type="PRINTS" id="PR00368">
    <property type="entry name" value="FADPNR"/>
</dbReference>
<accession>A0ABV5F8P9</accession>
<dbReference type="Gene3D" id="3.50.50.60">
    <property type="entry name" value="FAD/NAD(P)-binding domain"/>
    <property type="match status" value="2"/>
</dbReference>
<protein>
    <submittedName>
        <fullName evidence="7">Dihydrolipoyl dehydrogenase family protein</fullName>
        <ecNumber evidence="7">1.-.-.-</ecNumber>
    </submittedName>
</protein>
<dbReference type="SUPFAM" id="SSF51905">
    <property type="entry name" value="FAD/NAD(P)-binding domain"/>
    <property type="match status" value="1"/>
</dbReference>
<dbReference type="SUPFAM" id="SSF55424">
    <property type="entry name" value="FAD/NAD-linked reductases, dimerisation (C-terminal) domain"/>
    <property type="match status" value="1"/>
</dbReference>
<dbReference type="PIRSF" id="PIRSF000350">
    <property type="entry name" value="Mercury_reductase_MerA"/>
    <property type="match status" value="1"/>
</dbReference>
<keyword evidence="4" id="KW-0274">FAD</keyword>
<evidence type="ECO:0000256" key="4">
    <source>
        <dbReference type="ARBA" id="ARBA00022827"/>
    </source>
</evidence>
<evidence type="ECO:0000313" key="7">
    <source>
        <dbReference type="EMBL" id="MFB9055812.1"/>
    </source>
</evidence>
<feature type="domain" description="FAD/NAD(P)-binding" evidence="6">
    <location>
        <begin position="7"/>
        <end position="318"/>
    </location>
</feature>
<dbReference type="InterPro" id="IPR023753">
    <property type="entry name" value="FAD/NAD-binding_dom"/>
</dbReference>
<sequence>MEGIKNFDVFVIGTGTAGQLVAKACVEAGLTVAIADNREYGGTCANRGCDPKKLLLGPTEVFQMSHNLGGKGIAKNPKLDWKKLQKFKKTFTKKIPASTEAKLKGLGIEMYHQSPKFLGSNTLSVEGKTIQAKKIVIATGQVSRTLNIKGEEFLKTSDDFLELKKRPKSILFLGAGYIGLEFAHIAARFGCKVTILEQGAHALNAFDQDLVSELVKASKALGIEFIYNAEVLELEKLNKNYKVHYKSGARNKTIKARMVFNTTGRVPAIEDLALEKGLVAFTEAGVKVNAYMQNTENPDVYACGDVADHSLPLTPLSVSESIIVADNIIYGNKTKIETPEVPSVVFTLPNLATVGLSEFEAKKRYKNVIVNYQSVPHWYNAKRIGERHYAYKVLLNERTNQIVGAHLLGPHAGETINLFAMAIHMKLTANDLKKMIFTYPSWTNDIKSMLAV</sequence>
<keyword evidence="8" id="KW-1185">Reference proteome</keyword>
<organism evidence="7 8">
    <name type="scientific">Mariniflexile ostreae</name>
    <dbReference type="NCBI Taxonomy" id="1520892"/>
    <lineage>
        <taxon>Bacteria</taxon>
        <taxon>Pseudomonadati</taxon>
        <taxon>Bacteroidota</taxon>
        <taxon>Flavobacteriia</taxon>
        <taxon>Flavobacteriales</taxon>
        <taxon>Flavobacteriaceae</taxon>
        <taxon>Mariniflexile</taxon>
    </lineage>
</organism>
<keyword evidence="3" id="KW-0285">Flavoprotein</keyword>
<dbReference type="RefSeq" id="WP_379860001.1">
    <property type="nucleotide sequence ID" value="NZ_JBHMFC010000010.1"/>
</dbReference>
<comment type="caution">
    <text evidence="7">The sequence shown here is derived from an EMBL/GenBank/DDBJ whole genome shotgun (WGS) entry which is preliminary data.</text>
</comment>